<organism evidence="11 12">
    <name type="scientific">Gemmatimonas aurantiaca</name>
    <dbReference type="NCBI Taxonomy" id="173480"/>
    <lineage>
        <taxon>Bacteria</taxon>
        <taxon>Pseudomonadati</taxon>
        <taxon>Gemmatimonadota</taxon>
        <taxon>Gemmatimonadia</taxon>
        <taxon>Gemmatimonadales</taxon>
        <taxon>Gemmatimonadaceae</taxon>
        <taxon>Gemmatimonas</taxon>
    </lineage>
</organism>
<proteinExistence type="inferred from homology"/>
<reference evidence="11 12" key="1">
    <citation type="journal article" date="2018" name="Nat. Biotechnol.">
        <title>A standardized bacterial taxonomy based on genome phylogeny substantially revises the tree of life.</title>
        <authorList>
            <person name="Parks D.H."/>
            <person name="Chuvochina M."/>
            <person name="Waite D.W."/>
            <person name="Rinke C."/>
            <person name="Skarshewski A."/>
            <person name="Chaumeil P.A."/>
            <person name="Hugenholtz P."/>
        </authorList>
    </citation>
    <scope>NUCLEOTIDE SEQUENCE [LARGE SCALE GENOMIC DNA]</scope>
    <source>
        <strain evidence="11">UBA8844</strain>
    </source>
</reference>
<sequence length="258" mass="28680">MAVTMTHHGHRIHGMWYSHRHAAGRVNCGLWIRRPGARDSSRSVRKLVCQPGRPDCSRSKRGLHFPSRFGVFMMRVSRVLTVLVSTTLVLGACKKKQPPAPAPIPAPVPTNEAPVRTTPAPTPVDTMEAYRSKIAEARARLLETIYFEYDADELRDEARASLDAKLAILNANPGLRIRIAGHCDERGSDEYNIALGRRRSEAAKRYLTDRGVDASRIETSSFGRERPAVSGTSEESWSKNRRDEFEIAAGGDQLRPAP</sequence>
<evidence type="ECO:0000256" key="9">
    <source>
        <dbReference type="SAM" id="MobiDB-lite"/>
    </source>
</evidence>
<dbReference type="InterPro" id="IPR006665">
    <property type="entry name" value="OmpA-like"/>
</dbReference>
<dbReference type="Pfam" id="PF00691">
    <property type="entry name" value="OmpA"/>
    <property type="match status" value="1"/>
</dbReference>
<protein>
    <recommendedName>
        <fullName evidence="7">Peptidoglycan-associated protein</fullName>
    </recommendedName>
</protein>
<dbReference type="PANTHER" id="PTHR30329:SF21">
    <property type="entry name" value="LIPOPROTEIN YIAD-RELATED"/>
    <property type="match status" value="1"/>
</dbReference>
<dbReference type="InterPro" id="IPR006664">
    <property type="entry name" value="OMP_bac"/>
</dbReference>
<evidence type="ECO:0000256" key="1">
    <source>
        <dbReference type="ARBA" id="ARBA00004442"/>
    </source>
</evidence>
<feature type="compositionally biased region" description="Pro residues" evidence="9">
    <location>
        <begin position="98"/>
        <end position="108"/>
    </location>
</feature>
<dbReference type="Proteomes" id="UP000264071">
    <property type="component" value="Unassembled WGS sequence"/>
</dbReference>
<dbReference type="GO" id="GO:0051301">
    <property type="term" value="P:cell division"/>
    <property type="evidence" value="ECO:0007669"/>
    <property type="project" value="InterPro"/>
</dbReference>
<gene>
    <name evidence="7" type="primary">pal</name>
    <name evidence="11" type="ORF">DGD08_07945</name>
</gene>
<accession>A0A3D4V7Q4</accession>
<keyword evidence="5" id="KW-0998">Cell outer membrane</keyword>
<dbReference type="EMBL" id="DPIY01000007">
    <property type="protein sequence ID" value="HCT57131.1"/>
    <property type="molecule type" value="Genomic_DNA"/>
</dbReference>
<feature type="domain" description="OmpA-like" evidence="10">
    <location>
        <begin position="134"/>
        <end position="251"/>
    </location>
</feature>
<evidence type="ECO:0000256" key="7">
    <source>
        <dbReference type="HAMAP-Rule" id="MF_02204"/>
    </source>
</evidence>
<keyword evidence="2" id="KW-0732">Signal</keyword>
<dbReference type="PRINTS" id="PR01021">
    <property type="entry name" value="OMPADOMAIN"/>
</dbReference>
<dbReference type="AlphaFoldDB" id="A0A3D4V7Q4"/>
<dbReference type="InterPro" id="IPR039001">
    <property type="entry name" value="Pal"/>
</dbReference>
<keyword evidence="6" id="KW-0449">Lipoprotein</keyword>
<dbReference type="Gene3D" id="3.30.1330.60">
    <property type="entry name" value="OmpA-like domain"/>
    <property type="match status" value="1"/>
</dbReference>
<comment type="caution">
    <text evidence="11">The sequence shown here is derived from an EMBL/GenBank/DDBJ whole genome shotgun (WGS) entry which is preliminary data.</text>
</comment>
<feature type="region of interest" description="Disordered" evidence="9">
    <location>
        <begin position="98"/>
        <end position="124"/>
    </location>
</feature>
<comment type="similarity">
    <text evidence="7">Belongs to the Pal lipoprotein family.</text>
</comment>
<feature type="region of interest" description="Disordered" evidence="9">
    <location>
        <begin position="218"/>
        <end position="258"/>
    </location>
</feature>
<dbReference type="CDD" id="cd07185">
    <property type="entry name" value="OmpA_C-like"/>
    <property type="match status" value="1"/>
</dbReference>
<dbReference type="InterPro" id="IPR050330">
    <property type="entry name" value="Bact_OuterMem_StrucFunc"/>
</dbReference>
<dbReference type="HAMAP" id="MF_02204">
    <property type="entry name" value="Pal"/>
    <property type="match status" value="1"/>
</dbReference>
<evidence type="ECO:0000256" key="8">
    <source>
        <dbReference type="PROSITE-ProRule" id="PRU00473"/>
    </source>
</evidence>
<keyword evidence="4" id="KW-0564">Palmitate</keyword>
<dbReference type="GO" id="GO:0009279">
    <property type="term" value="C:cell outer membrane"/>
    <property type="evidence" value="ECO:0007669"/>
    <property type="project" value="UniProtKB-SubCell"/>
</dbReference>
<dbReference type="PROSITE" id="PS51123">
    <property type="entry name" value="OMPA_2"/>
    <property type="match status" value="1"/>
</dbReference>
<evidence type="ECO:0000259" key="10">
    <source>
        <dbReference type="PROSITE" id="PS51123"/>
    </source>
</evidence>
<dbReference type="PANTHER" id="PTHR30329">
    <property type="entry name" value="STATOR ELEMENT OF FLAGELLAR MOTOR COMPLEX"/>
    <property type="match status" value="1"/>
</dbReference>
<feature type="compositionally biased region" description="Low complexity" evidence="9">
    <location>
        <begin position="113"/>
        <end position="124"/>
    </location>
</feature>
<evidence type="ECO:0000256" key="5">
    <source>
        <dbReference type="ARBA" id="ARBA00023237"/>
    </source>
</evidence>
<dbReference type="SUPFAM" id="SSF103088">
    <property type="entry name" value="OmpA-like"/>
    <property type="match status" value="1"/>
</dbReference>
<comment type="subcellular location">
    <subcellularLocation>
        <location evidence="1">Cell outer membrane</location>
    </subcellularLocation>
</comment>
<evidence type="ECO:0000256" key="3">
    <source>
        <dbReference type="ARBA" id="ARBA00023136"/>
    </source>
</evidence>
<evidence type="ECO:0000313" key="11">
    <source>
        <dbReference type="EMBL" id="HCT57131.1"/>
    </source>
</evidence>
<evidence type="ECO:0000256" key="2">
    <source>
        <dbReference type="ARBA" id="ARBA00022729"/>
    </source>
</evidence>
<dbReference type="InterPro" id="IPR036737">
    <property type="entry name" value="OmpA-like_sf"/>
</dbReference>
<feature type="compositionally biased region" description="Basic and acidic residues" evidence="9">
    <location>
        <begin position="236"/>
        <end position="245"/>
    </location>
</feature>
<evidence type="ECO:0000256" key="4">
    <source>
        <dbReference type="ARBA" id="ARBA00023139"/>
    </source>
</evidence>
<keyword evidence="3 8" id="KW-0472">Membrane</keyword>
<evidence type="ECO:0000313" key="12">
    <source>
        <dbReference type="Proteomes" id="UP000264071"/>
    </source>
</evidence>
<evidence type="ECO:0000256" key="6">
    <source>
        <dbReference type="ARBA" id="ARBA00023288"/>
    </source>
</evidence>
<name>A0A3D4V7Q4_9BACT</name>